<proteinExistence type="predicted"/>
<sequence length="107" mass="11661">MAKVKVSVEAGICGFTTFITADADGMEEVELNIESDCEQVQQVQEEINSVNAMSMLSNKKPHETEVYQVLAAHLKHVSCPVYSGCFKAVEVAAGMALPEDVKIEIEK</sequence>
<dbReference type="OrthoDB" id="1807880at2"/>
<dbReference type="KEGG" id="aar:Acear_0990"/>
<name>D9QPS8_ACEAZ</name>
<dbReference type="EMBL" id="CP002105">
    <property type="protein sequence ID" value="ADL12519.1"/>
    <property type="molecule type" value="Genomic_DNA"/>
</dbReference>
<protein>
    <submittedName>
        <fullName evidence="1">Uncharacterized protein</fullName>
    </submittedName>
</protein>
<dbReference type="eggNOG" id="ENOG50331XD">
    <property type="taxonomic scope" value="Bacteria"/>
</dbReference>
<gene>
    <name evidence="1" type="ordered locus">Acear_0990</name>
</gene>
<dbReference type="Proteomes" id="UP000001661">
    <property type="component" value="Chromosome"/>
</dbReference>
<accession>D9QPS8</accession>
<evidence type="ECO:0000313" key="1">
    <source>
        <dbReference type="EMBL" id="ADL12519.1"/>
    </source>
</evidence>
<evidence type="ECO:0000313" key="2">
    <source>
        <dbReference type="Proteomes" id="UP000001661"/>
    </source>
</evidence>
<dbReference type="InterPro" id="IPR054227">
    <property type="entry name" value="DUF6951"/>
</dbReference>
<organism evidence="1 2">
    <name type="scientific">Acetohalobium arabaticum (strain ATCC 49924 / DSM 5501 / Z-7288)</name>
    <dbReference type="NCBI Taxonomy" id="574087"/>
    <lineage>
        <taxon>Bacteria</taxon>
        <taxon>Bacillati</taxon>
        <taxon>Bacillota</taxon>
        <taxon>Clostridia</taxon>
        <taxon>Halanaerobiales</taxon>
        <taxon>Halobacteroidaceae</taxon>
        <taxon>Acetohalobium</taxon>
    </lineage>
</organism>
<dbReference type="HOGENOM" id="CLU_176722_0_0_9"/>
<dbReference type="Pfam" id="PF22263">
    <property type="entry name" value="DUF6951"/>
    <property type="match status" value="1"/>
</dbReference>
<reference evidence="1 2" key="1">
    <citation type="journal article" date="2010" name="Stand. Genomic Sci.">
        <title>Complete genome sequence of Acetohalobium arabaticum type strain (Z-7288).</title>
        <authorList>
            <person name="Sikorski J."/>
            <person name="Lapidus A."/>
            <person name="Chertkov O."/>
            <person name="Lucas S."/>
            <person name="Copeland A."/>
            <person name="Glavina Del Rio T."/>
            <person name="Nolan M."/>
            <person name="Tice H."/>
            <person name="Cheng J.F."/>
            <person name="Han C."/>
            <person name="Brambilla E."/>
            <person name="Pitluck S."/>
            <person name="Liolios K."/>
            <person name="Ivanova N."/>
            <person name="Mavromatis K."/>
            <person name="Mikhailova N."/>
            <person name="Pati A."/>
            <person name="Bruce D."/>
            <person name="Detter C."/>
            <person name="Tapia R."/>
            <person name="Goodwin L."/>
            <person name="Chen A."/>
            <person name="Palaniappan K."/>
            <person name="Land M."/>
            <person name="Hauser L."/>
            <person name="Chang Y.J."/>
            <person name="Jeffries C.D."/>
            <person name="Rohde M."/>
            <person name="Goker M."/>
            <person name="Spring S."/>
            <person name="Woyke T."/>
            <person name="Bristow J."/>
            <person name="Eisen J.A."/>
            <person name="Markowitz V."/>
            <person name="Hugenholtz P."/>
            <person name="Kyrpides N.C."/>
            <person name="Klenk H.P."/>
        </authorList>
    </citation>
    <scope>NUCLEOTIDE SEQUENCE [LARGE SCALE GENOMIC DNA]</scope>
    <source>
        <strain evidence="2">ATCC 49924 / DSM 5501 / Z-7288</strain>
    </source>
</reference>
<keyword evidence="2" id="KW-1185">Reference proteome</keyword>
<dbReference type="STRING" id="574087.Acear_0990"/>
<dbReference type="RefSeq" id="WP_013277965.1">
    <property type="nucleotide sequence ID" value="NC_014378.1"/>
</dbReference>
<dbReference type="AlphaFoldDB" id="D9QPS8"/>